<feature type="transmembrane region" description="Helical" evidence="5">
    <location>
        <begin position="45"/>
        <end position="70"/>
    </location>
</feature>
<dbReference type="PANTHER" id="PTHR10989">
    <property type="entry name" value="ANDROGEN-INDUCED PROTEIN 1-RELATED"/>
    <property type="match status" value="1"/>
</dbReference>
<dbReference type="GO" id="GO:0012505">
    <property type="term" value="C:endomembrane system"/>
    <property type="evidence" value="ECO:0007669"/>
    <property type="project" value="UniProtKB-SubCell"/>
</dbReference>
<keyword evidence="3 5" id="KW-1133">Transmembrane helix</keyword>
<feature type="transmembrane region" description="Helical" evidence="5">
    <location>
        <begin position="163"/>
        <end position="181"/>
    </location>
</feature>
<dbReference type="GO" id="GO:0016020">
    <property type="term" value="C:membrane"/>
    <property type="evidence" value="ECO:0007669"/>
    <property type="project" value="InterPro"/>
</dbReference>
<dbReference type="OrthoDB" id="1898221at2759"/>
<proteinExistence type="predicted"/>
<keyword evidence="7" id="KW-1185">Reference proteome</keyword>
<feature type="transmembrane region" description="Helical" evidence="5">
    <location>
        <begin position="201"/>
        <end position="222"/>
    </location>
</feature>
<sequence>MSPNLQRAALHLAALAAMAYGYNTLVALIHGSQAGDWMLGQRGGLFQFLTICGLALAWVTCLVALVHSLVPSFTAIGNLKSALGLVALPVSIIVTEVYWPLILLAPSLIAEVDLGPGVDGMPPPAAFMYPLPIPLDLALHAAPALALLVDFFAFEHRYSRWQALNAGFPLSVFTGVAYGTWTEYCASANRTFPYPFLNVALPIRIAIYAAATAIAYASFLFVNSLHPIPNPSESKTKVYYDDDDAVWPELGPWVWFGRIKL</sequence>
<evidence type="ECO:0000256" key="1">
    <source>
        <dbReference type="ARBA" id="ARBA00004127"/>
    </source>
</evidence>
<evidence type="ECO:0000256" key="4">
    <source>
        <dbReference type="ARBA" id="ARBA00023136"/>
    </source>
</evidence>
<dbReference type="Pfam" id="PF04750">
    <property type="entry name" value="Far-17a_AIG1"/>
    <property type="match status" value="1"/>
</dbReference>
<evidence type="ECO:0000256" key="5">
    <source>
        <dbReference type="SAM" id="Phobius"/>
    </source>
</evidence>
<evidence type="ECO:0000256" key="2">
    <source>
        <dbReference type="ARBA" id="ARBA00022692"/>
    </source>
</evidence>
<keyword evidence="2 5" id="KW-0812">Transmembrane</keyword>
<evidence type="ECO:0000256" key="3">
    <source>
        <dbReference type="ARBA" id="ARBA00022989"/>
    </source>
</evidence>
<evidence type="ECO:0000313" key="6">
    <source>
        <dbReference type="EMBL" id="KZV88312.1"/>
    </source>
</evidence>
<dbReference type="Proteomes" id="UP000077266">
    <property type="component" value="Unassembled WGS sequence"/>
</dbReference>
<feature type="transmembrane region" description="Helical" evidence="5">
    <location>
        <begin position="129"/>
        <end position="151"/>
    </location>
</feature>
<feature type="transmembrane region" description="Helical" evidence="5">
    <location>
        <begin position="82"/>
        <end position="109"/>
    </location>
</feature>
<dbReference type="InParanoid" id="A0A165F3L3"/>
<comment type="subcellular location">
    <subcellularLocation>
        <location evidence="1">Endomembrane system</location>
        <topology evidence="1">Multi-pass membrane protein</topology>
    </subcellularLocation>
</comment>
<dbReference type="InterPro" id="IPR006838">
    <property type="entry name" value="ADTRP_AIG1"/>
</dbReference>
<dbReference type="AlphaFoldDB" id="A0A165F3L3"/>
<accession>A0A165F3L3</accession>
<organism evidence="6 7">
    <name type="scientific">Exidia glandulosa HHB12029</name>
    <dbReference type="NCBI Taxonomy" id="1314781"/>
    <lineage>
        <taxon>Eukaryota</taxon>
        <taxon>Fungi</taxon>
        <taxon>Dikarya</taxon>
        <taxon>Basidiomycota</taxon>
        <taxon>Agaricomycotina</taxon>
        <taxon>Agaricomycetes</taxon>
        <taxon>Auriculariales</taxon>
        <taxon>Exidiaceae</taxon>
        <taxon>Exidia</taxon>
    </lineage>
</organism>
<dbReference type="PANTHER" id="PTHR10989:SF16">
    <property type="entry name" value="AT02829P-RELATED"/>
    <property type="match status" value="1"/>
</dbReference>
<keyword evidence="4 5" id="KW-0472">Membrane</keyword>
<name>A0A165F3L3_EXIGL</name>
<reference evidence="6 7" key="1">
    <citation type="journal article" date="2016" name="Mol. Biol. Evol.">
        <title>Comparative Genomics of Early-Diverging Mushroom-Forming Fungi Provides Insights into the Origins of Lignocellulose Decay Capabilities.</title>
        <authorList>
            <person name="Nagy L.G."/>
            <person name="Riley R."/>
            <person name="Tritt A."/>
            <person name="Adam C."/>
            <person name="Daum C."/>
            <person name="Floudas D."/>
            <person name="Sun H."/>
            <person name="Yadav J.S."/>
            <person name="Pangilinan J."/>
            <person name="Larsson K.H."/>
            <person name="Matsuura K."/>
            <person name="Barry K."/>
            <person name="Labutti K."/>
            <person name="Kuo R."/>
            <person name="Ohm R.A."/>
            <person name="Bhattacharya S.S."/>
            <person name="Shirouzu T."/>
            <person name="Yoshinaga Y."/>
            <person name="Martin F.M."/>
            <person name="Grigoriev I.V."/>
            <person name="Hibbett D.S."/>
        </authorList>
    </citation>
    <scope>NUCLEOTIDE SEQUENCE [LARGE SCALE GENOMIC DNA]</scope>
    <source>
        <strain evidence="6 7">HHB12029</strain>
    </source>
</reference>
<dbReference type="EMBL" id="KV426103">
    <property type="protein sequence ID" value="KZV88312.1"/>
    <property type="molecule type" value="Genomic_DNA"/>
</dbReference>
<evidence type="ECO:0000313" key="7">
    <source>
        <dbReference type="Proteomes" id="UP000077266"/>
    </source>
</evidence>
<protein>
    <recommendedName>
        <fullName evidence="8">FAR-17a/AIG1-like protein</fullName>
    </recommendedName>
</protein>
<dbReference type="FunCoup" id="A0A165F3L3">
    <property type="interactions" value="165"/>
</dbReference>
<evidence type="ECO:0008006" key="8">
    <source>
        <dbReference type="Google" id="ProtNLM"/>
    </source>
</evidence>
<gene>
    <name evidence="6" type="ORF">EXIGLDRAFT_839341</name>
</gene>